<reference evidence="3" key="1">
    <citation type="submission" date="2022-11" db="UniProtKB">
        <authorList>
            <consortium name="WormBaseParasite"/>
        </authorList>
    </citation>
    <scope>IDENTIFICATION</scope>
</reference>
<evidence type="ECO:0000313" key="3">
    <source>
        <dbReference type="WBParaSite" id="PDA_v2.g21129.t1"/>
    </source>
</evidence>
<proteinExistence type="predicted"/>
<accession>A0A914PXK5</accession>
<evidence type="ECO:0000313" key="2">
    <source>
        <dbReference type="Proteomes" id="UP000887578"/>
    </source>
</evidence>
<evidence type="ECO:0000256" key="1">
    <source>
        <dbReference type="SAM" id="MobiDB-lite"/>
    </source>
</evidence>
<dbReference type="Proteomes" id="UP000887578">
    <property type="component" value="Unplaced"/>
</dbReference>
<feature type="region of interest" description="Disordered" evidence="1">
    <location>
        <begin position="1168"/>
        <end position="1187"/>
    </location>
</feature>
<dbReference type="WBParaSite" id="PDA_v2.g21129.t1">
    <property type="protein sequence ID" value="PDA_v2.g21129.t1"/>
    <property type="gene ID" value="PDA_v2.g21129"/>
</dbReference>
<feature type="compositionally biased region" description="Acidic residues" evidence="1">
    <location>
        <begin position="1172"/>
        <end position="1187"/>
    </location>
</feature>
<sequence length="1187" mass="135573">MATKQKIIIYKIYCKQCNKFLGEKVSLEGTITEDQILCAITHICDNVSLKNFVDIEFPAMEKSQVKYDEYPVHVENQKENNSIILKQENKFGKLLKRTIFYPCLNMKKKNDLDEFYDKNSDEFENAVVTKKHGTKDKNFCNIFNILVQRLGVVLGGADKKKREKPTPKFKTNCPFCKILMSADCLSKHWVTSCTEIAATFPIYKATQYAIDRLKKGDDGPSADECYKLCERLLREELTNFDEIVKNDTTSNTVYITALTDFNLVAEQLVSNANALQDHLMEKYQDPKLESRKRRSLSANFAQMTKNFIENLQVLKDEQLKKELQMLYCMIYGGYTTDENYRGPSHLVTPYYSIPLKFVSMKSAFMLQTVKQHLENGQTNLKELIENSKDDILTYLVFQNLPAIMARLMEFSINAANCHLITGNTYIGQYSEFPNILSKYQSAKDNPILRLGDCLRIYAMKHVVPRRTSLFKVVKFLRCPTITPYTDDLTTICDFNGVHKDELMQSSLAMVGSIEGYKDLFYEDSTFTHMINLEKPITSLRTYPRVKNPIFDKVMEIVKGRCIAQQNISQINMRDDLNEPIESFDVKGNNTDIRFPPCHRIQNISNDCWLISAVNLISASSFKDSIVQQSIDLKMVVSVVQQELVDVILLKQSNVTKIRTLLHRLKDISKDKFESAVHGLIHMFNFIDEFSMELVEFVQANTTHWCKCNNGIIRQHAGLKTNVLSLNAIPNKTNTVISIIEDFVHFSQICDSCGGEFIQHRDIKLGDRQQFLFAEINSRPNGFNSPPLMIEKRDIEQSGLVLFTKKATIIGAIAFVNRNHFTCWRKIANGWLVIDDDTTYFRPILPNDLSIFCCLLFDFKHAENDDVNELDVSMNQLSFNNDINDHPNNNNGICYRVTYSEGEDIPDNNEALFKHSAGIGILSCNDIILHQDECSEDLLKDLEDSGIQFGNYDIRIIPGASPTFFNPFPTSHTHEPFLSSSQADLQDNGSPGNISFNHSPHYQDIGSPGNMSFSNATPQTELEDKSVQTSQPIIDAVDTQQNSTCDPAISKSFPNFKLNFDTSGASVNGQWSKLQFKNCFGQFPYVVRRRHGKRSYKQFFCPLCKRKDTEKALMVHLKSDHCFGKQRFSSSDICPDCSVPTTPTTRNKHSAVCFKQHFLQANIKRAKVLDKENDNDEQNDEDSNSNEE</sequence>
<organism evidence="2 3">
    <name type="scientific">Panagrolaimus davidi</name>
    <dbReference type="NCBI Taxonomy" id="227884"/>
    <lineage>
        <taxon>Eukaryota</taxon>
        <taxon>Metazoa</taxon>
        <taxon>Ecdysozoa</taxon>
        <taxon>Nematoda</taxon>
        <taxon>Chromadorea</taxon>
        <taxon>Rhabditida</taxon>
        <taxon>Tylenchina</taxon>
        <taxon>Panagrolaimomorpha</taxon>
        <taxon>Panagrolaimoidea</taxon>
        <taxon>Panagrolaimidae</taxon>
        <taxon>Panagrolaimus</taxon>
    </lineage>
</organism>
<protein>
    <submittedName>
        <fullName evidence="3">USP domain-containing protein</fullName>
    </submittedName>
</protein>
<keyword evidence="2" id="KW-1185">Reference proteome</keyword>
<dbReference type="AlphaFoldDB" id="A0A914PXK5"/>
<name>A0A914PXK5_9BILA</name>